<protein>
    <submittedName>
        <fullName evidence="1">Uncharacterized protein</fullName>
    </submittedName>
</protein>
<dbReference type="AlphaFoldDB" id="J9DY04"/>
<comment type="caution">
    <text evidence="1">The sequence shown here is derived from an EMBL/GenBank/DDBJ whole genome shotgun (WGS) entry which is preliminary data.</text>
</comment>
<accession>J9DY04</accession>
<evidence type="ECO:0000313" key="1">
    <source>
        <dbReference type="EMBL" id="EJW74711.1"/>
    </source>
</evidence>
<evidence type="ECO:0000313" key="2">
    <source>
        <dbReference type="Proteomes" id="UP000004810"/>
    </source>
</evidence>
<name>J9DY04_WUCBA</name>
<sequence>MSSNIITNIKPEKERLVNLLKEINSMEIKSPESKGDQGIFQLLHEGKEAIITLTMHKDEADQNLMRLSKELTNKPAKEEAKIIPFSNLNANLPHLSLPTFDGDPRQWATILEQF</sequence>
<proteinExistence type="predicted"/>
<dbReference type="EMBL" id="ADBV01011725">
    <property type="protein sequence ID" value="EJW74711.1"/>
    <property type="molecule type" value="Genomic_DNA"/>
</dbReference>
<gene>
    <name evidence="1" type="ORF">WUBG_14383</name>
</gene>
<reference evidence="2" key="1">
    <citation type="submission" date="2012-08" db="EMBL/GenBank/DDBJ databases">
        <title>The Genome Sequence of Wuchereria bancrofti.</title>
        <authorList>
            <person name="Nutman T.B."/>
            <person name="Fink D.L."/>
            <person name="Russ C."/>
            <person name="Young S."/>
            <person name="Zeng Q."/>
            <person name="Koehrsen M."/>
            <person name="Alvarado L."/>
            <person name="Berlin A."/>
            <person name="Chapman S.B."/>
            <person name="Chen Z."/>
            <person name="Freedman E."/>
            <person name="Gellesch M."/>
            <person name="Goldberg J."/>
            <person name="Griggs A."/>
            <person name="Gujja S."/>
            <person name="Heilman E.R."/>
            <person name="Heiman D."/>
            <person name="Hepburn T."/>
            <person name="Howarth C."/>
            <person name="Jen D."/>
            <person name="Larson L."/>
            <person name="Lewis B."/>
            <person name="Mehta T."/>
            <person name="Park D."/>
            <person name="Pearson M."/>
            <person name="Roberts A."/>
            <person name="Saif S."/>
            <person name="Shea T."/>
            <person name="Shenoy N."/>
            <person name="Sisk P."/>
            <person name="Stolte C."/>
            <person name="Sykes S."/>
            <person name="Walk T."/>
            <person name="White J."/>
            <person name="Yandava C."/>
            <person name="Haas B."/>
            <person name="Henn M.R."/>
            <person name="Nusbaum C."/>
            <person name="Birren B."/>
        </authorList>
    </citation>
    <scope>NUCLEOTIDE SEQUENCE [LARGE SCALE GENOMIC DNA]</scope>
    <source>
        <strain evidence="2">NA</strain>
    </source>
</reference>
<dbReference type="Proteomes" id="UP000004810">
    <property type="component" value="Unassembled WGS sequence"/>
</dbReference>
<organism evidence="1 2">
    <name type="scientific">Wuchereria bancrofti</name>
    <dbReference type="NCBI Taxonomy" id="6293"/>
    <lineage>
        <taxon>Eukaryota</taxon>
        <taxon>Metazoa</taxon>
        <taxon>Ecdysozoa</taxon>
        <taxon>Nematoda</taxon>
        <taxon>Chromadorea</taxon>
        <taxon>Rhabditida</taxon>
        <taxon>Spirurina</taxon>
        <taxon>Spiruromorpha</taxon>
        <taxon>Filarioidea</taxon>
        <taxon>Onchocercidae</taxon>
        <taxon>Wuchereria</taxon>
    </lineage>
</organism>